<comment type="similarity">
    <text evidence="1">Belongs to the AB hydrolase superfamily. AB hydrolase 2 family.</text>
</comment>
<dbReference type="Gene3D" id="3.40.50.1820">
    <property type="entry name" value="alpha/beta hydrolase"/>
    <property type="match status" value="1"/>
</dbReference>
<evidence type="ECO:0000256" key="4">
    <source>
        <dbReference type="ARBA" id="ARBA00022487"/>
    </source>
</evidence>
<feature type="signal peptide" evidence="10">
    <location>
        <begin position="1"/>
        <end position="25"/>
    </location>
</feature>
<evidence type="ECO:0000256" key="5">
    <source>
        <dbReference type="ARBA" id="ARBA00022801"/>
    </source>
</evidence>
<name>A0A8E2AR72_9APHY</name>
<keyword evidence="6" id="KW-0443">Lipid metabolism</keyword>
<dbReference type="Proteomes" id="UP000250043">
    <property type="component" value="Unassembled WGS sequence"/>
</dbReference>
<dbReference type="GO" id="GO:0052689">
    <property type="term" value="F:carboxylic ester hydrolase activity"/>
    <property type="evidence" value="ECO:0007669"/>
    <property type="project" value="UniProtKB-KW"/>
</dbReference>
<evidence type="ECO:0000256" key="1">
    <source>
        <dbReference type="ARBA" id="ARBA00006499"/>
    </source>
</evidence>
<dbReference type="PANTHER" id="PTHR10655:SF17">
    <property type="entry name" value="LYSOPHOSPHOLIPASE-LIKE PROTEIN 1"/>
    <property type="match status" value="1"/>
</dbReference>
<dbReference type="InterPro" id="IPR003140">
    <property type="entry name" value="PLipase/COase/thioEstase"/>
</dbReference>
<dbReference type="PANTHER" id="PTHR10655">
    <property type="entry name" value="LYSOPHOSPHOLIPASE-RELATED"/>
    <property type="match status" value="1"/>
</dbReference>
<accession>A0A8E2AR72</accession>
<evidence type="ECO:0000313" key="13">
    <source>
        <dbReference type="Proteomes" id="UP000250043"/>
    </source>
</evidence>
<keyword evidence="13" id="KW-1185">Reference proteome</keyword>
<keyword evidence="5" id="KW-0378">Hydrolase</keyword>
<feature type="domain" description="Phospholipase/carboxylesterase/thioesterase" evidence="11">
    <location>
        <begin position="51"/>
        <end position="275"/>
    </location>
</feature>
<keyword evidence="6" id="KW-0276">Fatty acid metabolism</keyword>
<evidence type="ECO:0000256" key="9">
    <source>
        <dbReference type="ARBA" id="ARBA00047337"/>
    </source>
</evidence>
<evidence type="ECO:0000256" key="7">
    <source>
        <dbReference type="ARBA" id="ARBA00029392"/>
    </source>
</evidence>
<dbReference type="AlphaFoldDB" id="A0A8E2AR72"/>
<dbReference type="SUPFAM" id="SSF53474">
    <property type="entry name" value="alpha/beta-Hydrolases"/>
    <property type="match status" value="1"/>
</dbReference>
<evidence type="ECO:0000256" key="3">
    <source>
        <dbReference type="ARBA" id="ARBA00014923"/>
    </source>
</evidence>
<dbReference type="EC" id="3.1.2.22" evidence="2"/>
<evidence type="ECO:0000256" key="10">
    <source>
        <dbReference type="SAM" id="SignalP"/>
    </source>
</evidence>
<organism evidence="12 13">
    <name type="scientific">Obba rivulosa</name>
    <dbReference type="NCBI Taxonomy" id="1052685"/>
    <lineage>
        <taxon>Eukaryota</taxon>
        <taxon>Fungi</taxon>
        <taxon>Dikarya</taxon>
        <taxon>Basidiomycota</taxon>
        <taxon>Agaricomycotina</taxon>
        <taxon>Agaricomycetes</taxon>
        <taxon>Polyporales</taxon>
        <taxon>Gelatoporiaceae</taxon>
        <taxon>Obba</taxon>
    </lineage>
</organism>
<evidence type="ECO:0000256" key="2">
    <source>
        <dbReference type="ARBA" id="ARBA00012423"/>
    </source>
</evidence>
<dbReference type="GO" id="GO:0005737">
    <property type="term" value="C:cytoplasm"/>
    <property type="evidence" value="ECO:0007669"/>
    <property type="project" value="TreeGrafter"/>
</dbReference>
<protein>
    <recommendedName>
        <fullName evidence="3">Acyl-protein thioesterase 1</fullName>
        <ecNumber evidence="2">3.1.2.22</ecNumber>
    </recommendedName>
    <alternativeName>
        <fullName evidence="8">Palmitoyl-protein hydrolase</fullName>
    </alternativeName>
</protein>
<evidence type="ECO:0000313" key="12">
    <source>
        <dbReference type="EMBL" id="OCH89463.1"/>
    </source>
</evidence>
<dbReference type="GO" id="GO:0006631">
    <property type="term" value="P:fatty acid metabolic process"/>
    <property type="evidence" value="ECO:0007669"/>
    <property type="project" value="UniProtKB-KW"/>
</dbReference>
<proteinExistence type="inferred from homology"/>
<dbReference type="InterPro" id="IPR050565">
    <property type="entry name" value="LYPA1-2/EST-like"/>
</dbReference>
<comment type="catalytic activity">
    <reaction evidence="9">
        <text>S-hexadecanoyl-L-cysteinyl-[protein] + H2O = L-cysteinyl-[protein] + hexadecanoate + H(+)</text>
        <dbReference type="Rhea" id="RHEA:19233"/>
        <dbReference type="Rhea" id="RHEA-COMP:10131"/>
        <dbReference type="Rhea" id="RHEA-COMP:11032"/>
        <dbReference type="ChEBI" id="CHEBI:7896"/>
        <dbReference type="ChEBI" id="CHEBI:15377"/>
        <dbReference type="ChEBI" id="CHEBI:15378"/>
        <dbReference type="ChEBI" id="CHEBI:29950"/>
        <dbReference type="ChEBI" id="CHEBI:74151"/>
        <dbReference type="EC" id="3.1.2.22"/>
    </reaction>
</comment>
<evidence type="ECO:0000256" key="8">
    <source>
        <dbReference type="ARBA" id="ARBA00031195"/>
    </source>
</evidence>
<dbReference type="EMBL" id="KV722426">
    <property type="protein sequence ID" value="OCH89463.1"/>
    <property type="molecule type" value="Genomic_DNA"/>
</dbReference>
<keyword evidence="10" id="KW-0732">Signal</keyword>
<comment type="function">
    <text evidence="7">Hydrolyzes fatty acids from S-acylated cysteine residues in proteins with a strong preference for palmitoylated G-alpha proteins over other acyl substrates. Mediates the deacylation of G-alpha proteins such as GPA1 in vivo, but has weak or no activity toward palmitoylated Ras proteins. Has weak lysophospholipase activity in vitro; however such activity may not exist in vivo.</text>
</comment>
<dbReference type="InterPro" id="IPR029058">
    <property type="entry name" value="AB_hydrolase_fold"/>
</dbReference>
<gene>
    <name evidence="12" type="ORF">OBBRIDRAFT_794243</name>
</gene>
<dbReference type="GO" id="GO:0008474">
    <property type="term" value="F:palmitoyl-(protein) hydrolase activity"/>
    <property type="evidence" value="ECO:0007669"/>
    <property type="project" value="UniProtKB-EC"/>
</dbReference>
<evidence type="ECO:0000256" key="6">
    <source>
        <dbReference type="ARBA" id="ARBA00022832"/>
    </source>
</evidence>
<keyword evidence="4" id="KW-0719">Serine esterase</keyword>
<reference evidence="12 13" key="1">
    <citation type="submission" date="2016-07" db="EMBL/GenBank/DDBJ databases">
        <title>Draft genome of the white-rot fungus Obba rivulosa 3A-2.</title>
        <authorList>
            <consortium name="DOE Joint Genome Institute"/>
            <person name="Miettinen O."/>
            <person name="Riley R."/>
            <person name="Acob R."/>
            <person name="Barry K."/>
            <person name="Cullen D."/>
            <person name="De Vries R."/>
            <person name="Hainaut M."/>
            <person name="Hatakka A."/>
            <person name="Henrissat B."/>
            <person name="Hilden K."/>
            <person name="Kuo R."/>
            <person name="Labutti K."/>
            <person name="Lipzen A."/>
            <person name="Makela M.R."/>
            <person name="Sandor L."/>
            <person name="Spatafora J.W."/>
            <person name="Grigoriev I.V."/>
            <person name="Hibbett D.S."/>
        </authorList>
    </citation>
    <scope>NUCLEOTIDE SEQUENCE [LARGE SCALE GENOMIC DNA]</scope>
    <source>
        <strain evidence="12 13">3A-2</strain>
    </source>
</reference>
<dbReference type="Pfam" id="PF02230">
    <property type="entry name" value="Abhydrolase_2"/>
    <property type="match status" value="1"/>
</dbReference>
<feature type="chain" id="PRO_5034097052" description="Acyl-protein thioesterase 1" evidence="10">
    <location>
        <begin position="26"/>
        <end position="280"/>
    </location>
</feature>
<dbReference type="OrthoDB" id="2418081at2759"/>
<evidence type="ECO:0000259" key="11">
    <source>
        <dbReference type="Pfam" id="PF02230"/>
    </source>
</evidence>
<sequence length="280" mass="30582">MLSLRDTLISLALVLLGLVYKNVLQRPFTQGDHSSILPTMTTPELLEFISVEPLQKHTATIIFVHGLGDSGYGWRPVAEMLKTEPGLQHIKWILPHAPALSVTVNGGMEMPAWYDIVKFGPGGTDDESGMLRSRQRLDELIAAQIEAGIPADRIVLGGFSQGGTISLLTGLTIERKLRGVVVLSGRLVLESKFKELASDHCRSIPIFWGHGTADPIVKFVQATQSVEYLTTTLGVETAAQDAPEKGGLSFHSYQGLQHSTTPKELDDLKQWLKVVLPIQA</sequence>